<dbReference type="Proteomes" id="UP001597011">
    <property type="component" value="Unassembled WGS sequence"/>
</dbReference>
<dbReference type="EMBL" id="JBHTIB010000012">
    <property type="protein sequence ID" value="MFD0835763.1"/>
    <property type="molecule type" value="Genomic_DNA"/>
</dbReference>
<dbReference type="PANTHER" id="PTHR22916">
    <property type="entry name" value="GLYCOSYLTRANSFERASE"/>
    <property type="match status" value="1"/>
</dbReference>
<name>A0ABW3BSV5_9FLAO</name>
<sequence length="340" mass="39357">MYIRSMQPSLISIITPFKNTAAYLEDCINSILKQSYTNWELLIVDDHSTDDSYKIVETFAATDNRIQLFKNKGSGIIDALQLAFKHSKGRFITRMDSDDIMLPNKLEVLVTHLINAGEKHVAIGLVEYFSETGVGEGYKSYETWLNNLTKAGTNYNEIYKECVIPSPCWMVYRTDFIACDGFNPKIYPEDYDLTFRFYKNNIKCIPCDIMLHKWRDYDTRTSRTHVHYAQNHFTELKINHFLNIDYNKNKTLTIWGAGTKGKIIAKLLLEKQIPFEWICDNPKKIGKAIYGKELKAFQALSKIKNAQSIITVANKTAQIEIRAFLKNINMKPVEDYLFFC</sequence>
<gene>
    <name evidence="2" type="ORF">ACFQ0I_08315</name>
</gene>
<evidence type="ECO:0000259" key="1">
    <source>
        <dbReference type="Pfam" id="PF00535"/>
    </source>
</evidence>
<comment type="caution">
    <text evidence="2">The sequence shown here is derived from an EMBL/GenBank/DDBJ whole genome shotgun (WGS) entry which is preliminary data.</text>
</comment>
<dbReference type="PANTHER" id="PTHR22916:SF69">
    <property type="entry name" value="BIFUNCTIONAL GLYCOSYLTRANSFERASE PGTA"/>
    <property type="match status" value="1"/>
</dbReference>
<proteinExistence type="predicted"/>
<dbReference type="CDD" id="cd00761">
    <property type="entry name" value="Glyco_tranf_GTA_type"/>
    <property type="match status" value="1"/>
</dbReference>
<dbReference type="RefSeq" id="WP_379941177.1">
    <property type="nucleotide sequence ID" value="NZ_JBHTIB010000012.1"/>
</dbReference>
<dbReference type="InterPro" id="IPR001173">
    <property type="entry name" value="Glyco_trans_2-like"/>
</dbReference>
<protein>
    <submittedName>
        <fullName evidence="2">Glycosyltransferase family 2 protein</fullName>
    </submittedName>
</protein>
<dbReference type="InterPro" id="IPR029044">
    <property type="entry name" value="Nucleotide-diphossugar_trans"/>
</dbReference>
<dbReference type="Gene3D" id="3.90.550.10">
    <property type="entry name" value="Spore Coat Polysaccharide Biosynthesis Protein SpsA, Chain A"/>
    <property type="match status" value="1"/>
</dbReference>
<evidence type="ECO:0000313" key="3">
    <source>
        <dbReference type="Proteomes" id="UP001597011"/>
    </source>
</evidence>
<keyword evidence="3" id="KW-1185">Reference proteome</keyword>
<reference evidence="3" key="1">
    <citation type="journal article" date="2019" name="Int. J. Syst. Evol. Microbiol.">
        <title>The Global Catalogue of Microorganisms (GCM) 10K type strain sequencing project: providing services to taxonomists for standard genome sequencing and annotation.</title>
        <authorList>
            <consortium name="The Broad Institute Genomics Platform"/>
            <consortium name="The Broad Institute Genome Sequencing Center for Infectious Disease"/>
            <person name="Wu L."/>
            <person name="Ma J."/>
        </authorList>
    </citation>
    <scope>NUCLEOTIDE SEQUENCE [LARGE SCALE GENOMIC DNA]</scope>
    <source>
        <strain evidence="3">CCUG 60529</strain>
    </source>
</reference>
<feature type="domain" description="Glycosyltransferase 2-like" evidence="1">
    <location>
        <begin position="12"/>
        <end position="175"/>
    </location>
</feature>
<dbReference type="SUPFAM" id="SSF53448">
    <property type="entry name" value="Nucleotide-diphospho-sugar transferases"/>
    <property type="match status" value="1"/>
</dbReference>
<accession>A0ABW3BSV5</accession>
<organism evidence="2 3">
    <name type="scientific">Mariniflexile aquimaris</name>
    <dbReference type="NCBI Taxonomy" id="881009"/>
    <lineage>
        <taxon>Bacteria</taxon>
        <taxon>Pseudomonadati</taxon>
        <taxon>Bacteroidota</taxon>
        <taxon>Flavobacteriia</taxon>
        <taxon>Flavobacteriales</taxon>
        <taxon>Flavobacteriaceae</taxon>
        <taxon>Mariniflexile</taxon>
    </lineage>
</organism>
<dbReference type="Pfam" id="PF00535">
    <property type="entry name" value="Glycos_transf_2"/>
    <property type="match status" value="1"/>
</dbReference>
<evidence type="ECO:0000313" key="2">
    <source>
        <dbReference type="EMBL" id="MFD0835763.1"/>
    </source>
</evidence>